<proteinExistence type="predicted"/>
<reference evidence="1 2" key="1">
    <citation type="journal article" date="2015" name="Nature">
        <title>rRNA introns, odd ribosomes, and small enigmatic genomes across a large radiation of phyla.</title>
        <authorList>
            <person name="Brown C.T."/>
            <person name="Hug L.A."/>
            <person name="Thomas B.C."/>
            <person name="Sharon I."/>
            <person name="Castelle C.J."/>
            <person name="Singh A."/>
            <person name="Wilkins M.J."/>
            <person name="Williams K.H."/>
            <person name="Banfield J.F."/>
        </authorList>
    </citation>
    <scope>NUCLEOTIDE SEQUENCE [LARGE SCALE GENOMIC DNA]</scope>
</reference>
<gene>
    <name evidence="1" type="ORF">US91_C0008G0001</name>
</gene>
<protein>
    <submittedName>
        <fullName evidence="1">Uncharacterized protein</fullName>
    </submittedName>
</protein>
<dbReference type="EMBL" id="LBUU01000008">
    <property type="protein sequence ID" value="KKQ69881.1"/>
    <property type="molecule type" value="Genomic_DNA"/>
</dbReference>
<accession>A0A0G0MY79</accession>
<dbReference type="AlphaFoldDB" id="A0A0G0MY79"/>
<evidence type="ECO:0000313" key="1">
    <source>
        <dbReference type="EMBL" id="KKQ69881.1"/>
    </source>
</evidence>
<sequence length="71" mass="8181">MSFLVVAYHIRQNRGDLAAERRGRKRFCLTSGIKEVFGTQWRKFGKIASRAIFLLSLVVRCKPKAVIKNSR</sequence>
<organism evidence="1 2">
    <name type="scientific">Candidatus Falkowbacteria bacterium GW2011_GWE1_38_31</name>
    <dbReference type="NCBI Taxonomy" id="1618638"/>
    <lineage>
        <taxon>Bacteria</taxon>
        <taxon>Candidatus Falkowiibacteriota</taxon>
    </lineage>
</organism>
<dbReference type="Proteomes" id="UP000034022">
    <property type="component" value="Unassembled WGS sequence"/>
</dbReference>
<name>A0A0G0MY79_9BACT</name>
<evidence type="ECO:0000313" key="2">
    <source>
        <dbReference type="Proteomes" id="UP000034022"/>
    </source>
</evidence>
<comment type="caution">
    <text evidence="1">The sequence shown here is derived from an EMBL/GenBank/DDBJ whole genome shotgun (WGS) entry which is preliminary data.</text>
</comment>